<dbReference type="Gene3D" id="1.20.1640.10">
    <property type="entry name" value="Multidrug efflux transporter AcrB transmembrane domain"/>
    <property type="match status" value="2"/>
</dbReference>
<name>A0ABW3V2C3_9HYPH</name>
<sequence length="1070" mass="115445">MNIPRFFVDRPIFAVVLSVLMLIAGGLTLLKLPLSEYPQVTPPTVQVTASYPGANPEVIAETVAAPLEQAINGVENMLYMSSQAATDGRMTLTIAFQQGTDPDMAQIQVQNRVARVLPRLPQEVQRIGVVTQKTSPDILMVVHLVSPDGRYDPLYLSNYALLQVRDQLARVPGVGDVLVWGAGEYSMRVWLDPNKVAARGLTASDVIASIQEQNVQVAAGSVGQQPDASSAFQVTVNTLGRLSNEEQFGDIVVKTGSEGQVTRLRDVARIELGADAYALRSLLDGKPALAIQIIQSPGANALDVSAAVRDTMSELEKDFPEGIESRIAYDPTVFVKASLEAVVVTLLEAIVLVVLVVVLFLQTWRASIIPLVAVPVSLVGTFALMYLFGFSLNTLSLFGLVLSIGIVVDDAIVVVENAERHIALGETPKEAARKAMDEVTGPIIAITSVLSAVFIPSAFLTGLQGEFYRQFALTIAISTILSAINSLTLSPALAGVLLKPHHGEVKRDRLTMIIDRLFGWFFRRFNLFFDRASNAYVWSVRRAIRFSGFVLLFYAALVGTTWLGFQTVPIGFVPAQDKYYLVGIAQLPSGASLDRTEAMVKTMSEIALAEPGVESVVAFPGLSVNGMVNIPNAAVMFTMLKPFNERKDPTLSAFAIAERLMGKFSQIPDGFAGIFPPPPVPGLGSTGGFKIQLEDRAGLGFEALAKTQGEIMAKAMQTPELAGMLASFQVNAPQVQVDIDRVKAKIQGVPLTTIFETLQVYLGSLYANDFNRFGRTYRVMVQADAPFRMQPQDIGRLKVRNAAGDMIPLSALLTVQNSSGPDRIMHYNGFPSADISGSPAPGYSFGQATAAIERIALETMPAGMAFEWTELAYQEKQAGNAAMYVFPLSVLLAFLILAAQYNSWSLPFSVLLIAPMALLSAITGVWLTGGDNNIFTQIGFVVLVGLAAKNAILIVEFARAKEDEGVDPLNAVLEAARLRLRPILMTSLAFIAGVVPLMLATGAGAEMRHVMGIAVFAGMLGVTLFGLVLTPVFYVLVRRMAIAREKPKAGITDAFPDKTEVYANEKNSIF</sequence>
<dbReference type="EMBL" id="JBHTMA010000008">
    <property type="protein sequence ID" value="MFD1226069.1"/>
    <property type="molecule type" value="Genomic_DNA"/>
</dbReference>
<dbReference type="SUPFAM" id="SSF82693">
    <property type="entry name" value="Multidrug efflux transporter AcrB pore domain, PN1, PN2, PC1 and PC2 subdomains"/>
    <property type="match status" value="4"/>
</dbReference>
<feature type="transmembrane region" description="Helical" evidence="9">
    <location>
        <begin position="439"/>
        <end position="459"/>
    </location>
</feature>
<feature type="transmembrane region" description="Helical" evidence="9">
    <location>
        <begin position="471"/>
        <end position="498"/>
    </location>
</feature>
<evidence type="ECO:0000256" key="5">
    <source>
        <dbReference type="ARBA" id="ARBA00022519"/>
    </source>
</evidence>
<feature type="transmembrane region" description="Helical" evidence="9">
    <location>
        <begin position="934"/>
        <end position="955"/>
    </location>
</feature>
<dbReference type="Pfam" id="PF00873">
    <property type="entry name" value="ACR_tran"/>
    <property type="match status" value="1"/>
</dbReference>
<organism evidence="10 11">
    <name type="scientific">Pseudochrobactrum kiredjianiae</name>
    <dbReference type="NCBI Taxonomy" id="386305"/>
    <lineage>
        <taxon>Bacteria</taxon>
        <taxon>Pseudomonadati</taxon>
        <taxon>Pseudomonadota</taxon>
        <taxon>Alphaproteobacteria</taxon>
        <taxon>Hyphomicrobiales</taxon>
        <taxon>Brucellaceae</taxon>
        <taxon>Pseudochrobactrum</taxon>
    </lineage>
</organism>
<accession>A0ABW3V2C3</accession>
<dbReference type="SUPFAM" id="SSF82866">
    <property type="entry name" value="Multidrug efflux transporter AcrB transmembrane domain"/>
    <property type="match status" value="2"/>
</dbReference>
<protein>
    <recommendedName>
        <fullName evidence="9">Efflux pump membrane transporter</fullName>
    </recommendedName>
</protein>
<dbReference type="Gene3D" id="3.30.70.1440">
    <property type="entry name" value="Multidrug efflux transporter AcrB pore domain"/>
    <property type="match status" value="1"/>
</dbReference>
<comment type="subcellular location">
    <subcellularLocation>
        <location evidence="1 9">Cell inner membrane</location>
        <topology evidence="1 9">Multi-pass membrane protein</topology>
    </subcellularLocation>
</comment>
<proteinExistence type="inferred from homology"/>
<dbReference type="RefSeq" id="WP_289388580.1">
    <property type="nucleotide sequence ID" value="NZ_JAUCBM010000014.1"/>
</dbReference>
<feature type="transmembrane region" description="Helical" evidence="9">
    <location>
        <begin position="881"/>
        <end position="899"/>
    </location>
</feature>
<feature type="transmembrane region" description="Helical" evidence="9">
    <location>
        <begin position="395"/>
        <end position="418"/>
    </location>
</feature>
<evidence type="ECO:0000313" key="11">
    <source>
        <dbReference type="Proteomes" id="UP001597263"/>
    </source>
</evidence>
<gene>
    <name evidence="10" type="ORF">ACFQ35_02645</name>
</gene>
<keyword evidence="4" id="KW-1003">Cell membrane</keyword>
<keyword evidence="3 9" id="KW-0813">Transport</keyword>
<feature type="transmembrane region" description="Helical" evidence="9">
    <location>
        <begin position="12"/>
        <end position="34"/>
    </location>
</feature>
<dbReference type="SUPFAM" id="SSF82714">
    <property type="entry name" value="Multidrug efflux transporter AcrB TolC docking domain, DN and DC subdomains"/>
    <property type="match status" value="2"/>
</dbReference>
<dbReference type="InterPro" id="IPR027463">
    <property type="entry name" value="AcrB_DN_DC_subdom"/>
</dbReference>
<dbReference type="Gene3D" id="3.30.2090.10">
    <property type="entry name" value="Multidrug efflux transporter AcrB TolC docking domain, DN and DC subdomains"/>
    <property type="match status" value="2"/>
</dbReference>
<dbReference type="InterPro" id="IPR001036">
    <property type="entry name" value="Acrflvin-R"/>
</dbReference>
<evidence type="ECO:0000256" key="9">
    <source>
        <dbReference type="RuleBase" id="RU364070"/>
    </source>
</evidence>
<evidence type="ECO:0000256" key="3">
    <source>
        <dbReference type="ARBA" id="ARBA00022448"/>
    </source>
</evidence>
<evidence type="ECO:0000256" key="8">
    <source>
        <dbReference type="ARBA" id="ARBA00023136"/>
    </source>
</evidence>
<evidence type="ECO:0000256" key="6">
    <source>
        <dbReference type="ARBA" id="ARBA00022692"/>
    </source>
</evidence>
<keyword evidence="11" id="KW-1185">Reference proteome</keyword>
<comment type="similarity">
    <text evidence="2 9">Belongs to the resistance-nodulation-cell division (RND) (TC 2.A.6) family.</text>
</comment>
<evidence type="ECO:0000256" key="1">
    <source>
        <dbReference type="ARBA" id="ARBA00004429"/>
    </source>
</evidence>
<evidence type="ECO:0000256" key="7">
    <source>
        <dbReference type="ARBA" id="ARBA00022989"/>
    </source>
</evidence>
<dbReference type="Gene3D" id="3.30.70.1320">
    <property type="entry name" value="Multidrug efflux transporter AcrB pore domain like"/>
    <property type="match status" value="1"/>
</dbReference>
<reference evidence="11" key="1">
    <citation type="journal article" date="2019" name="Int. J. Syst. Evol. Microbiol.">
        <title>The Global Catalogue of Microorganisms (GCM) 10K type strain sequencing project: providing services to taxonomists for standard genome sequencing and annotation.</title>
        <authorList>
            <consortium name="The Broad Institute Genomics Platform"/>
            <consortium name="The Broad Institute Genome Sequencing Center for Infectious Disease"/>
            <person name="Wu L."/>
            <person name="Ma J."/>
        </authorList>
    </citation>
    <scope>NUCLEOTIDE SEQUENCE [LARGE SCALE GENOMIC DNA]</scope>
    <source>
        <strain evidence="11">CCUG 49584</strain>
    </source>
</reference>
<feature type="transmembrane region" description="Helical" evidence="9">
    <location>
        <begin position="546"/>
        <end position="565"/>
    </location>
</feature>
<feature type="transmembrane region" description="Helical" evidence="9">
    <location>
        <begin position="341"/>
        <end position="361"/>
    </location>
</feature>
<feature type="transmembrane region" description="Helical" evidence="9">
    <location>
        <begin position="1011"/>
        <end position="1037"/>
    </location>
</feature>
<keyword evidence="7 9" id="KW-1133">Transmembrane helix</keyword>
<dbReference type="InterPro" id="IPR004764">
    <property type="entry name" value="MdtF-like"/>
</dbReference>
<keyword evidence="6 9" id="KW-0812">Transmembrane</keyword>
<dbReference type="Gene3D" id="3.30.70.1430">
    <property type="entry name" value="Multidrug efflux transporter AcrB pore domain"/>
    <property type="match status" value="2"/>
</dbReference>
<dbReference type="PANTHER" id="PTHR32063">
    <property type="match status" value="1"/>
</dbReference>
<dbReference type="PANTHER" id="PTHR32063:SF26">
    <property type="entry name" value="EFFLUX PUMP MEMBRANE TRANSPORTER"/>
    <property type="match status" value="1"/>
</dbReference>
<dbReference type="Proteomes" id="UP001597263">
    <property type="component" value="Unassembled WGS sequence"/>
</dbReference>
<evidence type="ECO:0000256" key="2">
    <source>
        <dbReference type="ARBA" id="ARBA00010942"/>
    </source>
</evidence>
<keyword evidence="5 9" id="KW-0997">Cell inner membrane</keyword>
<feature type="transmembrane region" description="Helical" evidence="9">
    <location>
        <begin position="368"/>
        <end position="389"/>
    </location>
</feature>
<evidence type="ECO:0000256" key="4">
    <source>
        <dbReference type="ARBA" id="ARBA00022475"/>
    </source>
</evidence>
<feature type="transmembrane region" description="Helical" evidence="9">
    <location>
        <begin position="906"/>
        <end position="928"/>
    </location>
</feature>
<evidence type="ECO:0000313" key="10">
    <source>
        <dbReference type="EMBL" id="MFD1226069.1"/>
    </source>
</evidence>
<dbReference type="NCBIfam" id="TIGR00915">
    <property type="entry name" value="2A0602"/>
    <property type="match status" value="1"/>
</dbReference>
<keyword evidence="8 9" id="KW-0472">Membrane</keyword>
<feature type="transmembrane region" description="Helical" evidence="9">
    <location>
        <begin position="983"/>
        <end position="1005"/>
    </location>
</feature>
<dbReference type="NCBIfam" id="NF000282">
    <property type="entry name" value="RND_permease_1"/>
    <property type="match status" value="1"/>
</dbReference>
<comment type="caution">
    <text evidence="10">The sequence shown here is derived from an EMBL/GenBank/DDBJ whole genome shotgun (WGS) entry which is preliminary data.</text>
</comment>
<dbReference type="PRINTS" id="PR00702">
    <property type="entry name" value="ACRIFLAVINRP"/>
</dbReference>